<name>A0ABY0VC67_9ACTO</name>
<evidence type="ECO:0000313" key="7">
    <source>
        <dbReference type="Proteomes" id="UP000198976"/>
    </source>
</evidence>
<dbReference type="InterPro" id="IPR011013">
    <property type="entry name" value="Gal_mutarotase_sf_dom"/>
</dbReference>
<accession>A0ABY0VC67</accession>
<evidence type="ECO:0000313" key="6">
    <source>
        <dbReference type="EMBL" id="SDU07556.1"/>
    </source>
</evidence>
<sequence>MFDESSRTRRQVSRVLRDWLTPGVTIERADLTLTAWEVPDEPVPFDEAVTQEYSDISLPYAWSHPWGTTWFHVSGRVPQEWNQASDQRRHEIIVDLGFSDAGPGFQAEGAAYRPDGTMIKALEPLNRYIPIEAAPGEEFELFIEAAANPNVIEGDWVTPPTMGSKETAGTESIYTMTTCELRAIDTTVEALQADLTVLNDLVTVVDSPRREQIIRGLDRALDALDYDDLSGSAHEARQMLSDVLSAPASASATTAYAIGHAHIDSAWLWPLRETRRKVARTWSNVLHLMDVDPDVMFAASSAQQYQWLRDEHPDVFARLRQRVAEGRWVVVGGQWIESDPYMIGGEAMVRQFLEGQRFFQREFGVMPEHVWLPDSFGYSAALPTIARHMGMKWMLTQKLSWNETNTFPHHTLWWEGIDGSRIFTHFPPVDTYNSTLSPTELHHAESTFRDNGGASKTLVPFGYGDGGGGPTREMLANAHRQKDLEGSPRVRIASPTDFFVDAQAEYPDAPTWVGELYLENHRGVLTSQARTKRGNRRCEHLLREAEYWWTQAAVRTGADYPYDELHEIWQEVLLLQFHDILPGSSIAWVHREAEETFERLMERLNTLINDALSIVAGNGETPLTANASSAEQRGVSAGVIGRVSAQAPSSITVDEGDDGWQISNGVLNVHVTRDGLIDSLVDARRNREVVPAGQVLGRLNAYRDIPVDWDAWNIDGDYRRHPNPIDSVDALDVREEDGAAVVTCERSWGTSTFVQTMRIAPDSATVDFTTEVEWHERRRMLKLELPVDVLTTTAQSEIQCGHITRPIHENTSWEHARFETVGLRWVRVAEDDFGVAVANDRTYGHSFVRMRSDEGRPFVQIGESLLRAPMAPDPDADQGHHVLRTSLTVGAEIDDAIAQGQRMNLPVREVRGDHDVPALVTLDSGHALIEAVKLADDESGDVIVRFHETRGGRTTARFSVDIPDLASIGLVDGLERECEDEADLRADESGFDVDLKPFELVTVRMHRN</sequence>
<dbReference type="InterPro" id="IPR015341">
    <property type="entry name" value="Glyco_hydro_38_cen"/>
</dbReference>
<organism evidence="6 7">
    <name type="scientific">Schaalia radingae</name>
    <dbReference type="NCBI Taxonomy" id="131110"/>
    <lineage>
        <taxon>Bacteria</taxon>
        <taxon>Bacillati</taxon>
        <taxon>Actinomycetota</taxon>
        <taxon>Actinomycetes</taxon>
        <taxon>Actinomycetales</taxon>
        <taxon>Actinomycetaceae</taxon>
        <taxon>Schaalia</taxon>
    </lineage>
</organism>
<dbReference type="Pfam" id="PF09261">
    <property type="entry name" value="Alpha-mann_mid"/>
    <property type="match status" value="1"/>
</dbReference>
<feature type="domain" description="Glycoside hydrolase family 38 central" evidence="5">
    <location>
        <begin position="519"/>
        <end position="597"/>
    </location>
</feature>
<dbReference type="EMBL" id="LT629792">
    <property type="protein sequence ID" value="SDU07556.1"/>
    <property type="molecule type" value="Genomic_DNA"/>
</dbReference>
<dbReference type="CDD" id="cd10789">
    <property type="entry name" value="GH38N_AMII_ER_cytosolic"/>
    <property type="match status" value="1"/>
</dbReference>
<dbReference type="SUPFAM" id="SSF88713">
    <property type="entry name" value="Glycoside hydrolase/deacetylase"/>
    <property type="match status" value="1"/>
</dbReference>
<keyword evidence="2" id="KW-0479">Metal-binding</keyword>
<dbReference type="InterPro" id="IPR011682">
    <property type="entry name" value="Glyco_hydro_38_C"/>
</dbReference>
<evidence type="ECO:0000256" key="4">
    <source>
        <dbReference type="ARBA" id="ARBA00023295"/>
    </source>
</evidence>
<gene>
    <name evidence="6" type="ORF">SAMN04489714_2012</name>
</gene>
<dbReference type="Gene3D" id="3.20.110.10">
    <property type="entry name" value="Glycoside hydrolase 38, N terminal domain"/>
    <property type="match status" value="1"/>
</dbReference>
<evidence type="ECO:0000256" key="3">
    <source>
        <dbReference type="ARBA" id="ARBA00022801"/>
    </source>
</evidence>
<dbReference type="InterPro" id="IPR054723">
    <property type="entry name" value="Ams1-like_N"/>
</dbReference>
<keyword evidence="7" id="KW-1185">Reference proteome</keyword>
<dbReference type="InterPro" id="IPR028995">
    <property type="entry name" value="Glyco_hydro_57/38_cen_sf"/>
</dbReference>
<reference evidence="6 7" key="1">
    <citation type="submission" date="2016-10" db="EMBL/GenBank/DDBJ databases">
        <authorList>
            <person name="Varghese N."/>
            <person name="Submissions S."/>
        </authorList>
    </citation>
    <scope>NUCLEOTIDE SEQUENCE [LARGE SCALE GENOMIC DNA]</scope>
    <source>
        <strain evidence="6 7">DSM 9169</strain>
    </source>
</reference>
<protein>
    <submittedName>
        <fullName evidence="6">Alpha-mannosidase</fullName>
    </submittedName>
</protein>
<dbReference type="PANTHER" id="PTHR46017">
    <property type="entry name" value="ALPHA-MANNOSIDASE 2C1"/>
    <property type="match status" value="1"/>
</dbReference>
<dbReference type="Pfam" id="PF01074">
    <property type="entry name" value="Glyco_hydro_38N"/>
    <property type="match status" value="1"/>
</dbReference>
<comment type="similarity">
    <text evidence="1">Belongs to the glycosyl hydrolase 38 family.</text>
</comment>
<dbReference type="Pfam" id="PF17677">
    <property type="entry name" value="Glyco_hydro38C2"/>
    <property type="match status" value="1"/>
</dbReference>
<dbReference type="InterPro" id="IPR011330">
    <property type="entry name" value="Glyco_hydro/deAcase_b/a-brl"/>
</dbReference>
<dbReference type="InterPro" id="IPR027291">
    <property type="entry name" value="Glyco_hydro_38_N_sf"/>
</dbReference>
<proteinExistence type="inferred from homology"/>
<dbReference type="Pfam" id="PF22907">
    <property type="entry name" value="Ams1-like_1st"/>
    <property type="match status" value="1"/>
</dbReference>
<dbReference type="RefSeq" id="WP_092648940.1">
    <property type="nucleotide sequence ID" value="NZ_LT629792.1"/>
</dbReference>
<dbReference type="SUPFAM" id="SSF88688">
    <property type="entry name" value="Families 57/38 glycoside transferase middle domain"/>
    <property type="match status" value="1"/>
</dbReference>
<dbReference type="Gene3D" id="1.20.1270.50">
    <property type="entry name" value="Glycoside hydrolase family 38, central domain"/>
    <property type="match status" value="1"/>
</dbReference>
<dbReference type="SUPFAM" id="SSF74650">
    <property type="entry name" value="Galactose mutarotase-like"/>
    <property type="match status" value="1"/>
</dbReference>
<dbReference type="SMART" id="SM00872">
    <property type="entry name" value="Alpha-mann_mid"/>
    <property type="match status" value="1"/>
</dbReference>
<evidence type="ECO:0000256" key="2">
    <source>
        <dbReference type="ARBA" id="ARBA00022723"/>
    </source>
</evidence>
<dbReference type="InterPro" id="IPR000602">
    <property type="entry name" value="Glyco_hydro_38_N"/>
</dbReference>
<dbReference type="Pfam" id="PF07748">
    <property type="entry name" value="Glyco_hydro_38C"/>
    <property type="match status" value="1"/>
</dbReference>
<evidence type="ECO:0000256" key="1">
    <source>
        <dbReference type="ARBA" id="ARBA00009792"/>
    </source>
</evidence>
<keyword evidence="3" id="KW-0378">Hydrolase</keyword>
<dbReference type="Gene3D" id="2.70.98.30">
    <property type="entry name" value="Golgi alpha-mannosidase II, domain 4"/>
    <property type="match status" value="1"/>
</dbReference>
<dbReference type="PANTHER" id="PTHR46017:SF1">
    <property type="entry name" value="ALPHA-MANNOSIDASE 2C1"/>
    <property type="match status" value="1"/>
</dbReference>
<dbReference type="InterPro" id="IPR037094">
    <property type="entry name" value="Glyco_hydro_38_cen_sf"/>
</dbReference>
<dbReference type="Proteomes" id="UP000198976">
    <property type="component" value="Chromosome I"/>
</dbReference>
<keyword evidence="4" id="KW-0326">Glycosidase</keyword>
<evidence type="ECO:0000259" key="5">
    <source>
        <dbReference type="SMART" id="SM00872"/>
    </source>
</evidence>
<dbReference type="InterPro" id="IPR041147">
    <property type="entry name" value="GH38_C"/>
</dbReference>